<accession>A0A3P3QTF8</accession>
<dbReference type="EMBL" id="RRCO01000006">
    <property type="protein sequence ID" value="RRJ24491.1"/>
    <property type="molecule type" value="Genomic_DNA"/>
</dbReference>
<evidence type="ECO:0000313" key="1">
    <source>
        <dbReference type="EMBL" id="RRJ24491.1"/>
    </source>
</evidence>
<gene>
    <name evidence="1" type="ORF">EHV10_11930</name>
</gene>
<keyword evidence="2" id="KW-1185">Reference proteome</keyword>
<name>A0A3P3QTF8_9FIRM</name>
<comment type="caution">
    <text evidence="1">The sequence shown here is derived from an EMBL/GenBank/DDBJ whole genome shotgun (WGS) entry which is preliminary data.</text>
</comment>
<proteinExistence type="predicted"/>
<dbReference type="AlphaFoldDB" id="A0A3P3QTF8"/>
<reference evidence="1 2" key="1">
    <citation type="submission" date="2018-11" db="EMBL/GenBank/DDBJ databases">
        <title>Genome sequencing of Lachnoanaerobaculum sp. KCOM 2030 (= ChDC B114).</title>
        <authorList>
            <person name="Kook J.-K."/>
            <person name="Park S.-N."/>
            <person name="Lim Y.K."/>
        </authorList>
    </citation>
    <scope>NUCLEOTIDE SEQUENCE [LARGE SCALE GENOMIC DNA]</scope>
    <source>
        <strain evidence="1 2">KCOM 2030</strain>
    </source>
</reference>
<dbReference type="Proteomes" id="UP000272490">
    <property type="component" value="Unassembled WGS sequence"/>
</dbReference>
<organism evidence="1 2">
    <name type="scientific">Lachnoanaerobaculum gingivalis</name>
    <dbReference type="NCBI Taxonomy" id="2490855"/>
    <lineage>
        <taxon>Bacteria</taxon>
        <taxon>Bacillati</taxon>
        <taxon>Bacillota</taxon>
        <taxon>Clostridia</taxon>
        <taxon>Lachnospirales</taxon>
        <taxon>Lachnospiraceae</taxon>
        <taxon>Lachnoanaerobaculum</taxon>
    </lineage>
</organism>
<protein>
    <submittedName>
        <fullName evidence="1">Uncharacterized protein</fullName>
    </submittedName>
</protein>
<evidence type="ECO:0000313" key="2">
    <source>
        <dbReference type="Proteomes" id="UP000272490"/>
    </source>
</evidence>
<sequence>MKKNNLILLIKNQISDNPKNENTLHLNTLLLSSIENPSIDNPRLFIVNSMKVAESHIITIF</sequence>